<accession>A0ABS1LFY8</accession>
<evidence type="ECO:0000313" key="3">
    <source>
        <dbReference type="Proteomes" id="UP000675409"/>
    </source>
</evidence>
<protein>
    <recommendedName>
        <fullName evidence="1">Putative restriction endonuclease domain-containing protein</fullName>
    </recommendedName>
</protein>
<proteinExistence type="predicted"/>
<evidence type="ECO:0000259" key="1">
    <source>
        <dbReference type="Pfam" id="PF05685"/>
    </source>
</evidence>
<reference evidence="2 3" key="1">
    <citation type="journal article" date="2021" name="Arch. Microbiol.">
        <title>Myceligenerans indicum sp. nov., an actinobacterium isolated from mangrove sediment of Sundarbans, India.</title>
        <authorList>
            <person name="Asha K."/>
            <person name="Bhadury P."/>
        </authorList>
    </citation>
    <scope>NUCLEOTIDE SEQUENCE [LARGE SCALE GENOMIC DNA]</scope>
    <source>
        <strain evidence="2 3">I2</strain>
    </source>
</reference>
<feature type="domain" description="Putative restriction endonuclease" evidence="1">
    <location>
        <begin position="13"/>
        <end position="96"/>
    </location>
</feature>
<organism evidence="2 3">
    <name type="scientific">Myceligenerans indicum</name>
    <dbReference type="NCBI Taxonomy" id="2593663"/>
    <lineage>
        <taxon>Bacteria</taxon>
        <taxon>Bacillati</taxon>
        <taxon>Actinomycetota</taxon>
        <taxon>Actinomycetes</taxon>
        <taxon>Micrococcales</taxon>
        <taxon>Promicromonosporaceae</taxon>
        <taxon>Myceligenerans</taxon>
    </lineage>
</organism>
<gene>
    <name evidence="2" type="ORF">HGK34_00450</name>
</gene>
<dbReference type="Proteomes" id="UP000675409">
    <property type="component" value="Unassembled WGS sequence"/>
</dbReference>
<comment type="caution">
    <text evidence="2">The sequence shown here is derived from an EMBL/GenBank/DDBJ whole genome shotgun (WGS) entry which is preliminary data.</text>
</comment>
<evidence type="ECO:0000313" key="2">
    <source>
        <dbReference type="EMBL" id="MBL0884763.1"/>
    </source>
</evidence>
<dbReference type="EMBL" id="JABBYC010000001">
    <property type="protein sequence ID" value="MBL0884763.1"/>
    <property type="molecule type" value="Genomic_DNA"/>
</dbReference>
<dbReference type="InterPro" id="IPR012296">
    <property type="entry name" value="Nuclease_put_TT1808"/>
</dbReference>
<keyword evidence="3" id="KW-1185">Reference proteome</keyword>
<dbReference type="Gene3D" id="3.90.1570.10">
    <property type="entry name" value="tt1808, chain A"/>
    <property type="match status" value="1"/>
</dbReference>
<name>A0ABS1LFY8_9MICO</name>
<dbReference type="Pfam" id="PF05685">
    <property type="entry name" value="Uma2"/>
    <property type="match status" value="1"/>
</dbReference>
<dbReference type="InterPro" id="IPR008538">
    <property type="entry name" value="Uma2"/>
</dbReference>
<sequence length="100" mass="11089">MLQRLVVQSAWLPAADVELVVEVISPESEQRDKKMKPVKYAGAGIRHMRLVEQENDGGIAVSVYELDDVAAAYTRTQVARRTLTTPLPFPIELDLTTLAP</sequence>